<protein>
    <submittedName>
        <fullName evidence="2">Uncharacterized protein</fullName>
    </submittedName>
</protein>
<sequence length="181" mass="20355">MGTHGSKCPPASGVRKIENEGVDSGVVHVIGPQFKIMRCLTILVYFLVLVSISLALEEDEIEYEDGPAHIIMPRSIRFFSKGPDPGDPRYEGPRISKHLHNVIQGGTVGVQFNVKEGMGRFGPFWDKIRRYLPKYRGGKRPDFIPDDDSDKDAELLDPVGRGLINPRIKPSAKEEMEWERV</sequence>
<evidence type="ECO:0000313" key="1">
    <source>
        <dbReference type="EMBL" id="GBO06272.1"/>
    </source>
</evidence>
<keyword evidence="5" id="KW-1185">Reference proteome</keyword>
<evidence type="ECO:0000313" key="5">
    <source>
        <dbReference type="Proteomes" id="UP000499080"/>
    </source>
</evidence>
<evidence type="ECO:0000313" key="4">
    <source>
        <dbReference type="EMBL" id="GBO06335.1"/>
    </source>
</evidence>
<evidence type="ECO:0000313" key="2">
    <source>
        <dbReference type="EMBL" id="GBO06290.1"/>
    </source>
</evidence>
<accession>A0A4Y2U3Q3</accession>
<dbReference type="OrthoDB" id="6410036at2759"/>
<evidence type="ECO:0000313" key="3">
    <source>
        <dbReference type="EMBL" id="GBO06323.1"/>
    </source>
</evidence>
<dbReference type="AlphaFoldDB" id="A0A4Y2U3Q3"/>
<gene>
    <name evidence="2" type="ORF">AVEN_126785_1</name>
    <name evidence="4" type="ORF">AVEN_180004_1</name>
    <name evidence="1" type="ORF">AVEN_194169_1</name>
    <name evidence="3" type="ORF">AVEN_264293_1</name>
</gene>
<dbReference type="EMBL" id="BGPR01032672">
    <property type="protein sequence ID" value="GBO06272.1"/>
    <property type="molecule type" value="Genomic_DNA"/>
</dbReference>
<comment type="caution">
    <text evidence="2">The sequence shown here is derived from an EMBL/GenBank/DDBJ whole genome shotgun (WGS) entry which is preliminary data.</text>
</comment>
<name>A0A4Y2U3Q3_ARAVE</name>
<reference evidence="2 5" key="1">
    <citation type="journal article" date="2019" name="Sci. Rep.">
        <title>Orb-weaving spider Araneus ventricosus genome elucidates the spidroin gene catalogue.</title>
        <authorList>
            <person name="Kono N."/>
            <person name="Nakamura H."/>
            <person name="Ohtoshi R."/>
            <person name="Moran D.A.P."/>
            <person name="Shinohara A."/>
            <person name="Yoshida Y."/>
            <person name="Fujiwara M."/>
            <person name="Mori M."/>
            <person name="Tomita M."/>
            <person name="Arakawa K."/>
        </authorList>
    </citation>
    <scope>NUCLEOTIDE SEQUENCE [LARGE SCALE GENOMIC DNA]</scope>
</reference>
<proteinExistence type="predicted"/>
<dbReference type="EMBL" id="BGPR01032678">
    <property type="protein sequence ID" value="GBO06290.1"/>
    <property type="molecule type" value="Genomic_DNA"/>
</dbReference>
<organism evidence="2 5">
    <name type="scientific">Araneus ventricosus</name>
    <name type="common">Orbweaver spider</name>
    <name type="synonym">Epeira ventricosa</name>
    <dbReference type="NCBI Taxonomy" id="182803"/>
    <lineage>
        <taxon>Eukaryota</taxon>
        <taxon>Metazoa</taxon>
        <taxon>Ecdysozoa</taxon>
        <taxon>Arthropoda</taxon>
        <taxon>Chelicerata</taxon>
        <taxon>Arachnida</taxon>
        <taxon>Araneae</taxon>
        <taxon>Araneomorphae</taxon>
        <taxon>Entelegynae</taxon>
        <taxon>Araneoidea</taxon>
        <taxon>Araneidae</taxon>
        <taxon>Araneus</taxon>
    </lineage>
</organism>
<dbReference type="EMBL" id="BGPR01032697">
    <property type="protein sequence ID" value="GBO06323.1"/>
    <property type="molecule type" value="Genomic_DNA"/>
</dbReference>
<dbReference type="Proteomes" id="UP000499080">
    <property type="component" value="Unassembled WGS sequence"/>
</dbReference>
<dbReference type="EMBL" id="BGPR01032700">
    <property type="protein sequence ID" value="GBO06335.1"/>
    <property type="molecule type" value="Genomic_DNA"/>
</dbReference>